<accession>A0A081PC33</accession>
<evidence type="ECO:0000313" key="1">
    <source>
        <dbReference type="EMBL" id="KEQ28256.1"/>
    </source>
</evidence>
<dbReference type="AlphaFoldDB" id="A0A081PC33"/>
<comment type="caution">
    <text evidence="1">The sequence shown here is derived from an EMBL/GenBank/DDBJ whole genome shotgun (WGS) entry which is preliminary data.</text>
</comment>
<reference evidence="1 2" key="1">
    <citation type="journal article" date="1992" name="Int. J. Syst. Bacteriol.">
        <title>Sphingobacterium antarcticus sp. nov. a Psychrotrophic Bacterium from the Soils of Schirmacher Oasis, Antarctica.</title>
        <authorList>
            <person name="Shivaji S."/>
            <person name="Ray M.K."/>
            <person name="Rao N.S."/>
            <person name="Saiserr L."/>
            <person name="Jagannadham M.V."/>
            <person name="Kumar G.S."/>
            <person name="Reddy G."/>
            <person name="Bhargava P.M."/>
        </authorList>
    </citation>
    <scope>NUCLEOTIDE SEQUENCE [LARGE SCALE GENOMIC DNA]</scope>
    <source>
        <strain evidence="1 2">4BY</strain>
    </source>
</reference>
<keyword evidence="2" id="KW-1185">Reference proteome</keyword>
<organism evidence="1 2">
    <name type="scientific">Pedobacter antarcticus 4BY</name>
    <dbReference type="NCBI Taxonomy" id="1358423"/>
    <lineage>
        <taxon>Bacteria</taxon>
        <taxon>Pseudomonadati</taxon>
        <taxon>Bacteroidota</taxon>
        <taxon>Sphingobacteriia</taxon>
        <taxon>Sphingobacteriales</taxon>
        <taxon>Sphingobacteriaceae</taxon>
        <taxon>Pedobacter</taxon>
    </lineage>
</organism>
<gene>
    <name evidence="1" type="ORF">N180_01075</name>
</gene>
<name>A0A081PC33_9SPHI</name>
<dbReference type="Proteomes" id="UP000028007">
    <property type="component" value="Unassembled WGS sequence"/>
</dbReference>
<proteinExistence type="predicted"/>
<evidence type="ECO:0000313" key="2">
    <source>
        <dbReference type="Proteomes" id="UP000028007"/>
    </source>
</evidence>
<dbReference type="eggNOG" id="ENOG5033074">
    <property type="taxonomic scope" value="Bacteria"/>
</dbReference>
<sequence>MKKLLSIFLLAAFLFQSTNKLWIMVSFYVQQDYIAKNSCINRFDLIPICAGQCFLTNQLKKSDKQEQNIPDIKLKDTHLFFMIAFNFTLNFAETSIFAPTLHLQPKRHLNTSIASVFHPPRPIAIAIV</sequence>
<protein>
    <submittedName>
        <fullName evidence="1">Uncharacterized protein</fullName>
    </submittedName>
</protein>
<dbReference type="EMBL" id="JNFF01000117">
    <property type="protein sequence ID" value="KEQ28256.1"/>
    <property type="molecule type" value="Genomic_DNA"/>
</dbReference>